<evidence type="ECO:0000313" key="3">
    <source>
        <dbReference type="Proteomes" id="UP001215598"/>
    </source>
</evidence>
<comment type="caution">
    <text evidence="2">The sequence shown here is derived from an EMBL/GenBank/DDBJ whole genome shotgun (WGS) entry which is preliminary data.</text>
</comment>
<accession>A0AAD7HVE0</accession>
<organism evidence="2 3">
    <name type="scientific">Mycena metata</name>
    <dbReference type="NCBI Taxonomy" id="1033252"/>
    <lineage>
        <taxon>Eukaryota</taxon>
        <taxon>Fungi</taxon>
        <taxon>Dikarya</taxon>
        <taxon>Basidiomycota</taxon>
        <taxon>Agaricomycotina</taxon>
        <taxon>Agaricomycetes</taxon>
        <taxon>Agaricomycetidae</taxon>
        <taxon>Agaricales</taxon>
        <taxon>Marasmiineae</taxon>
        <taxon>Mycenaceae</taxon>
        <taxon>Mycena</taxon>
    </lineage>
</organism>
<sequence>MGVNLSIPGNKRLRAIWLRRSWPNRGHMYSVTALCIRFEREIKHRTSRQEFKTLDTTCHGTESLPKHLVQALINWGPGESSIFGDVARAWVGFLQRGVTAPYYDVHFPSTVPHVINQRVRAVGHVRILLWGGTRQDTGCVKILTSHAARRHLGNIPSDSSSKLNSFENSLHKTLFPETKGRTTTLHVPRNLQANPAIESNTGHGCRKSGLIGHIKCLSGPYRKPNIATGHIPLIKPFQLNSNLIFDREKIKTRPALADRLDNGILAVPRKGARKTKSCARGKKVARNNKWLRGTCKRKHVNEFNLHDESESGSDRVNSDIAEMPTGRVTGKKSWSKLKAVLKSVRENFETLARKPKAAREIAERSEKRRAK</sequence>
<protein>
    <submittedName>
        <fullName evidence="2">Uncharacterized protein</fullName>
    </submittedName>
</protein>
<name>A0AAD7HVE0_9AGAR</name>
<dbReference type="EMBL" id="JARKIB010000174">
    <property type="protein sequence ID" value="KAJ7728218.1"/>
    <property type="molecule type" value="Genomic_DNA"/>
</dbReference>
<evidence type="ECO:0000313" key="2">
    <source>
        <dbReference type="EMBL" id="KAJ7728218.1"/>
    </source>
</evidence>
<dbReference type="Proteomes" id="UP001215598">
    <property type="component" value="Unassembled WGS sequence"/>
</dbReference>
<reference evidence="2" key="1">
    <citation type="submission" date="2023-03" db="EMBL/GenBank/DDBJ databases">
        <title>Massive genome expansion in bonnet fungi (Mycena s.s.) driven by repeated elements and novel gene families across ecological guilds.</title>
        <authorList>
            <consortium name="Lawrence Berkeley National Laboratory"/>
            <person name="Harder C.B."/>
            <person name="Miyauchi S."/>
            <person name="Viragh M."/>
            <person name="Kuo A."/>
            <person name="Thoen E."/>
            <person name="Andreopoulos B."/>
            <person name="Lu D."/>
            <person name="Skrede I."/>
            <person name="Drula E."/>
            <person name="Henrissat B."/>
            <person name="Morin E."/>
            <person name="Kohler A."/>
            <person name="Barry K."/>
            <person name="LaButti K."/>
            <person name="Morin E."/>
            <person name="Salamov A."/>
            <person name="Lipzen A."/>
            <person name="Mereny Z."/>
            <person name="Hegedus B."/>
            <person name="Baldrian P."/>
            <person name="Stursova M."/>
            <person name="Weitz H."/>
            <person name="Taylor A."/>
            <person name="Grigoriev I.V."/>
            <person name="Nagy L.G."/>
            <person name="Martin F."/>
            <person name="Kauserud H."/>
        </authorList>
    </citation>
    <scope>NUCLEOTIDE SEQUENCE</scope>
    <source>
        <strain evidence="2">CBHHK182m</strain>
    </source>
</reference>
<proteinExistence type="predicted"/>
<feature type="region of interest" description="Disordered" evidence="1">
    <location>
        <begin position="352"/>
        <end position="371"/>
    </location>
</feature>
<dbReference type="AlphaFoldDB" id="A0AAD7HVE0"/>
<gene>
    <name evidence="2" type="ORF">B0H16DRAFT_1470590</name>
</gene>
<keyword evidence="3" id="KW-1185">Reference proteome</keyword>
<evidence type="ECO:0000256" key="1">
    <source>
        <dbReference type="SAM" id="MobiDB-lite"/>
    </source>
</evidence>